<protein>
    <recommendedName>
        <fullName evidence="6">DNA mismatch repair protein S5 domain-containing protein</fullName>
    </recommendedName>
</protein>
<keyword evidence="2" id="KW-0227">DNA damage</keyword>
<dbReference type="GO" id="GO:0032300">
    <property type="term" value="C:mismatch repair complex"/>
    <property type="evidence" value="ECO:0007669"/>
    <property type="project" value="InterPro"/>
</dbReference>
<dbReference type="InterPro" id="IPR013507">
    <property type="entry name" value="DNA_mismatch_S5_2-like"/>
</dbReference>
<dbReference type="Pfam" id="PF02518">
    <property type="entry name" value="HATPase_c"/>
    <property type="match status" value="1"/>
</dbReference>
<dbReference type="InterPro" id="IPR002099">
    <property type="entry name" value="MutL/Mlh/PMS"/>
</dbReference>
<dbReference type="InterPro" id="IPR020568">
    <property type="entry name" value="Ribosomal_Su5_D2-typ_SF"/>
</dbReference>
<keyword evidence="5" id="KW-0472">Membrane</keyword>
<dbReference type="CDD" id="cd03482">
    <property type="entry name" value="MutL_Trans_MutL"/>
    <property type="match status" value="1"/>
</dbReference>
<dbReference type="Gene3D" id="3.30.230.10">
    <property type="match status" value="1"/>
</dbReference>
<proteinExistence type="inferred from homology"/>
<dbReference type="InterPro" id="IPR038973">
    <property type="entry name" value="MutL/Mlh/Pms-like"/>
</dbReference>
<sequence>LAKTHAFYDKHGGKTIIFTRFVPIIRTFAPFVAGIGSMGYRQFTVYNVAGAVLWVAGFCYAGYFFGNLPFIRKNLEYLIFGIIFVSFLPAIIEIAAGEVVERPASALKEMLENSLDSGASKITVDLAQGGIKLIRVTDNGGGIAADDLPLALDRHATSKIASLDDLSHAYQIIAIDGQLHPVEPAAHANGTSVEVVDLYFNTPARRKFLKSENTEYAHCEATFERIALAHPQVEFLLRHNGKVIWRLPAQDLADRVAALLGKDFITEAIAVETSAGSMTLSGFVGSPTYSKASRDAQYFYVNGRFVRDKTAQHALRQAYRDVLHHDRHPVYALFLSMDPAGVDVNVHPTKIEVRFRESQAIHQFLFHSINKALAATTAGSSAPVPAQGEINQDSMQGNNSAAEPQAALFPPRTPFTATASGSSATGHTPVRPFTYQ</sequence>
<dbReference type="CDD" id="cd16926">
    <property type="entry name" value="HATPase_MutL-MLH-PMS-like"/>
    <property type="match status" value="1"/>
</dbReference>
<feature type="compositionally biased region" description="Polar residues" evidence="4">
    <location>
        <begin position="389"/>
        <end position="402"/>
    </location>
</feature>
<evidence type="ECO:0000256" key="1">
    <source>
        <dbReference type="ARBA" id="ARBA00006082"/>
    </source>
</evidence>
<dbReference type="InterPro" id="IPR003594">
    <property type="entry name" value="HATPase_dom"/>
</dbReference>
<reference evidence="7" key="1">
    <citation type="submission" date="2022-08" db="UniProtKB">
        <authorList>
            <consortium name="EnsemblMetazoa"/>
        </authorList>
    </citation>
    <scope>IDENTIFICATION</scope>
</reference>
<evidence type="ECO:0000256" key="3">
    <source>
        <dbReference type="ARBA" id="ARBA00023204"/>
    </source>
</evidence>
<dbReference type="PANTHER" id="PTHR10073">
    <property type="entry name" value="DNA MISMATCH REPAIR PROTEIN MLH, PMS, MUTL"/>
    <property type="match status" value="1"/>
</dbReference>
<dbReference type="InterPro" id="IPR014721">
    <property type="entry name" value="Ribsml_uS5_D2-typ_fold_subgr"/>
</dbReference>
<keyword evidence="5" id="KW-1133">Transmembrane helix</keyword>
<dbReference type="SUPFAM" id="SSF54211">
    <property type="entry name" value="Ribosomal protein S5 domain 2-like"/>
    <property type="match status" value="1"/>
</dbReference>
<dbReference type="Proteomes" id="UP000075882">
    <property type="component" value="Unassembled WGS sequence"/>
</dbReference>
<keyword evidence="5" id="KW-0812">Transmembrane</keyword>
<evidence type="ECO:0000256" key="2">
    <source>
        <dbReference type="ARBA" id="ARBA00022763"/>
    </source>
</evidence>
<evidence type="ECO:0000313" key="7">
    <source>
        <dbReference type="EnsemblMetazoa" id="ACOM027361-PA.1"/>
    </source>
</evidence>
<comment type="similarity">
    <text evidence="1">Belongs to the DNA mismatch repair MutL/HexB family.</text>
</comment>
<feature type="transmembrane region" description="Helical" evidence="5">
    <location>
        <begin position="21"/>
        <end position="40"/>
    </location>
</feature>
<dbReference type="PANTHER" id="PTHR10073:SF12">
    <property type="entry name" value="DNA MISMATCH REPAIR PROTEIN MLH1"/>
    <property type="match status" value="1"/>
</dbReference>
<dbReference type="EnsemblMetazoa" id="ACOM027361-RA">
    <property type="protein sequence ID" value="ACOM027361-PA.1"/>
    <property type="gene ID" value="ACOM027361"/>
</dbReference>
<evidence type="ECO:0000256" key="4">
    <source>
        <dbReference type="SAM" id="MobiDB-lite"/>
    </source>
</evidence>
<feature type="compositionally biased region" description="Polar residues" evidence="4">
    <location>
        <begin position="415"/>
        <end position="426"/>
    </location>
</feature>
<dbReference type="NCBIfam" id="TIGR00585">
    <property type="entry name" value="mutl"/>
    <property type="match status" value="1"/>
</dbReference>
<dbReference type="GO" id="GO:0016887">
    <property type="term" value="F:ATP hydrolysis activity"/>
    <property type="evidence" value="ECO:0007669"/>
    <property type="project" value="InterPro"/>
</dbReference>
<feature type="transmembrane region" description="Helical" evidence="5">
    <location>
        <begin position="77"/>
        <end position="96"/>
    </location>
</feature>
<dbReference type="SMART" id="SM01340">
    <property type="entry name" value="DNA_mis_repair"/>
    <property type="match status" value="1"/>
</dbReference>
<dbReference type="SUPFAM" id="SSF55874">
    <property type="entry name" value="ATPase domain of HSP90 chaperone/DNA topoisomerase II/histidine kinase"/>
    <property type="match status" value="1"/>
</dbReference>
<dbReference type="GO" id="GO:0140664">
    <property type="term" value="F:ATP-dependent DNA damage sensor activity"/>
    <property type="evidence" value="ECO:0007669"/>
    <property type="project" value="InterPro"/>
</dbReference>
<keyword evidence="3" id="KW-0234">DNA repair</keyword>
<name>A0A8W7P8C8_ANOCL</name>
<feature type="domain" description="DNA mismatch repair protein S5" evidence="6">
    <location>
        <begin position="256"/>
        <end position="374"/>
    </location>
</feature>
<evidence type="ECO:0000259" key="6">
    <source>
        <dbReference type="SMART" id="SM01340"/>
    </source>
</evidence>
<dbReference type="Gene3D" id="3.30.565.10">
    <property type="entry name" value="Histidine kinase-like ATPase, C-terminal domain"/>
    <property type="match status" value="2"/>
</dbReference>
<dbReference type="AlphaFoldDB" id="A0A8W7P8C8"/>
<dbReference type="Pfam" id="PF09335">
    <property type="entry name" value="VTT_dom"/>
    <property type="match status" value="1"/>
</dbReference>
<dbReference type="Pfam" id="PF01119">
    <property type="entry name" value="DNA_mis_repair"/>
    <property type="match status" value="1"/>
</dbReference>
<dbReference type="InterPro" id="IPR032816">
    <property type="entry name" value="VTT_dom"/>
</dbReference>
<dbReference type="VEuPathDB" id="VectorBase:ACON2_036801"/>
<evidence type="ECO:0000256" key="5">
    <source>
        <dbReference type="SAM" id="Phobius"/>
    </source>
</evidence>
<dbReference type="GO" id="GO:0030983">
    <property type="term" value="F:mismatched DNA binding"/>
    <property type="evidence" value="ECO:0007669"/>
    <property type="project" value="InterPro"/>
</dbReference>
<organism evidence="7">
    <name type="scientific">Anopheles coluzzii</name>
    <name type="common">African malaria mosquito</name>
    <dbReference type="NCBI Taxonomy" id="1518534"/>
    <lineage>
        <taxon>Eukaryota</taxon>
        <taxon>Metazoa</taxon>
        <taxon>Ecdysozoa</taxon>
        <taxon>Arthropoda</taxon>
        <taxon>Hexapoda</taxon>
        <taxon>Insecta</taxon>
        <taxon>Pterygota</taxon>
        <taxon>Neoptera</taxon>
        <taxon>Endopterygota</taxon>
        <taxon>Diptera</taxon>
        <taxon>Nematocera</taxon>
        <taxon>Culicoidea</taxon>
        <taxon>Culicidae</taxon>
        <taxon>Anophelinae</taxon>
        <taxon>Anopheles</taxon>
    </lineage>
</organism>
<dbReference type="GO" id="GO:0006298">
    <property type="term" value="P:mismatch repair"/>
    <property type="evidence" value="ECO:0007669"/>
    <property type="project" value="InterPro"/>
</dbReference>
<accession>A0A8W7P8C8</accession>
<feature type="region of interest" description="Disordered" evidence="4">
    <location>
        <begin position="380"/>
        <end position="436"/>
    </location>
</feature>
<feature type="transmembrane region" description="Helical" evidence="5">
    <location>
        <begin position="46"/>
        <end position="65"/>
    </location>
</feature>
<dbReference type="GO" id="GO:0005524">
    <property type="term" value="F:ATP binding"/>
    <property type="evidence" value="ECO:0007669"/>
    <property type="project" value="InterPro"/>
</dbReference>
<dbReference type="InterPro" id="IPR036890">
    <property type="entry name" value="HATPase_C_sf"/>
</dbReference>